<reference evidence="1 2" key="1">
    <citation type="submission" date="2019-09" db="EMBL/GenBank/DDBJ databases">
        <title>Hydrogenophaga aromatica sp. nov., isolated from a para-xylene-degrading enrichment culture.</title>
        <authorList>
            <person name="Tancsics A."/>
            <person name="Banerjee S."/>
        </authorList>
    </citation>
    <scope>NUCLEOTIDE SEQUENCE [LARGE SCALE GENOMIC DNA]</scope>
    <source>
        <strain evidence="1 2">D2P1</strain>
    </source>
</reference>
<dbReference type="EMBL" id="VYGV01000005">
    <property type="protein sequence ID" value="NWF44435.1"/>
    <property type="molecule type" value="Genomic_DNA"/>
</dbReference>
<evidence type="ECO:0000313" key="2">
    <source>
        <dbReference type="Proteomes" id="UP000545507"/>
    </source>
</evidence>
<comment type="caution">
    <text evidence="1">The sequence shown here is derived from an EMBL/GenBank/DDBJ whole genome shotgun (WGS) entry which is preliminary data.</text>
</comment>
<protein>
    <submittedName>
        <fullName evidence="1">Uncharacterized protein</fullName>
    </submittedName>
</protein>
<gene>
    <name evidence="1" type="ORF">F3K02_04090</name>
</gene>
<organism evidence="1 2">
    <name type="scientific">Hydrogenophaga aromaticivorans</name>
    <dbReference type="NCBI Taxonomy" id="2610898"/>
    <lineage>
        <taxon>Bacteria</taxon>
        <taxon>Pseudomonadati</taxon>
        <taxon>Pseudomonadota</taxon>
        <taxon>Betaproteobacteria</taxon>
        <taxon>Burkholderiales</taxon>
        <taxon>Comamonadaceae</taxon>
        <taxon>Hydrogenophaga</taxon>
    </lineage>
</organism>
<proteinExistence type="predicted"/>
<sequence>MSPRAPQFFDADLLNKREAGDFWRRCMKVIDVANKHKQTPGTLHVKHMHAELVTLYDNRGRLVRFWLRTVVGNRLLIVGNRDGLLPLDVEPVHVR</sequence>
<accession>A0A7Y8GT93</accession>
<dbReference type="AlphaFoldDB" id="A0A7Y8GT93"/>
<name>A0A7Y8GT93_9BURK</name>
<keyword evidence="2" id="KW-1185">Reference proteome</keyword>
<dbReference type="Proteomes" id="UP000545507">
    <property type="component" value="Unassembled WGS sequence"/>
</dbReference>
<dbReference type="RefSeq" id="WP_177133611.1">
    <property type="nucleotide sequence ID" value="NZ_VYGV01000005.1"/>
</dbReference>
<evidence type="ECO:0000313" key="1">
    <source>
        <dbReference type="EMBL" id="NWF44435.1"/>
    </source>
</evidence>